<feature type="domain" description="RING-type" evidence="11">
    <location>
        <begin position="1059"/>
        <end position="1097"/>
    </location>
</feature>
<feature type="compositionally biased region" description="Polar residues" evidence="10">
    <location>
        <begin position="329"/>
        <end position="342"/>
    </location>
</feature>
<evidence type="ECO:0000256" key="2">
    <source>
        <dbReference type="ARBA" id="ARBA00004906"/>
    </source>
</evidence>
<dbReference type="PROSITE" id="PS50089">
    <property type="entry name" value="ZF_RING_2"/>
    <property type="match status" value="1"/>
</dbReference>
<dbReference type="SUPFAM" id="SSF52949">
    <property type="entry name" value="Macro domain-like"/>
    <property type="match status" value="1"/>
</dbReference>
<feature type="region of interest" description="Disordered" evidence="10">
    <location>
        <begin position="482"/>
        <end position="514"/>
    </location>
</feature>
<dbReference type="InterPro" id="IPR039398">
    <property type="entry name" value="Deltex_fam"/>
</dbReference>
<dbReference type="SUPFAM" id="SSF54928">
    <property type="entry name" value="RNA-binding domain, RBD"/>
    <property type="match status" value="1"/>
</dbReference>
<proteinExistence type="inferred from homology"/>
<evidence type="ECO:0000256" key="5">
    <source>
        <dbReference type="ARBA" id="ARBA00022679"/>
    </source>
</evidence>
<dbReference type="Gene3D" id="3.40.220.10">
    <property type="entry name" value="Leucine Aminopeptidase, subunit E, domain 1"/>
    <property type="match status" value="1"/>
</dbReference>
<dbReference type="InterPro" id="IPR035979">
    <property type="entry name" value="RBD_domain_sf"/>
</dbReference>
<feature type="compositionally biased region" description="Basic and acidic residues" evidence="10">
    <location>
        <begin position="1019"/>
        <end position="1032"/>
    </location>
</feature>
<dbReference type="InterPro" id="IPR039396">
    <property type="entry name" value="Deltex_C"/>
</dbReference>
<keyword evidence="7 9" id="KW-0863">Zinc-finger</keyword>
<dbReference type="InterPro" id="IPR043472">
    <property type="entry name" value="Macro_dom-like"/>
</dbReference>
<dbReference type="InterPro" id="IPR039399">
    <property type="entry name" value="Deltex_C_sf"/>
</dbReference>
<dbReference type="Pfam" id="PF01661">
    <property type="entry name" value="Macro"/>
    <property type="match status" value="1"/>
</dbReference>
<evidence type="ECO:0000256" key="8">
    <source>
        <dbReference type="ARBA" id="ARBA00022833"/>
    </source>
</evidence>
<dbReference type="SUPFAM" id="SSF57850">
    <property type="entry name" value="RING/U-box"/>
    <property type="match status" value="1"/>
</dbReference>
<evidence type="ECO:0000259" key="12">
    <source>
        <dbReference type="PROSITE" id="PS51154"/>
    </source>
</evidence>
<sequence>MEGDVEHDEVGERSIVVPNLTDDMTELGLREHFQNPEIGGGEVEAVHFSEDHSAAKVTFVDLEVAQRICKTEAHYVQPYLNEEVDDPPPPPPPEEQYEDYSPPPPPPPHEEEQIEGHSQYGQDETQQPMSPTRTPENFKEEKPLTPTYTDQSQMLIDQAIRQSKLSLQQNRTSPQQSPSRQGYDSQPSLSRQGDNTLPSTPRTSHPRTPQQESIHRSREIERTPAHTPAPSRIVTPPKSTTSSVLLPRTPLLQEQPIPYNVQPDVISMNNQPSKSVQSLQAQRASYASLPKSAASRPPTVTTQPQPQENASKATLHASNPVPSPIHPQTPHSQKNTSHTTLLESKPIPSPTRSQSPHSQKTTTPDTKQEHASQKSTPRSVSKQSIHSVKDETTSAKSGRSSRHSSIFLDSRPTTTASQQVFVDVEGTLSPRLSSVLDNKEDEILYKSGIKVQKSNDGVLRVSGTMSQLRRAEELVKRSLVGKRTSDGDTLDDDTISGSTISSGPTIPPTPPTPGYGNLLLQSYALHNVIYQQSSHGNTLKMDETLRDYIDRCMKDSVEEIEAKYDVQVVFKGNTHVSFLDEQNTWDTQNVMRAIASFKKLYRDIKAKHSIDVLKLPEDMTDRGFVFSKQDCEKKYPSVMVNKGKPGYATFHGISKNETRDARQFFAARWGTHIKAFDEHNKPVPRKAPVAKVATEHTSPPPPELEDPIHELREETLRGKIMHSGDDNFRRSYILGSREIQIRIYDGNILDETVDAIVCPVNEQMKPSCDIAVAIVKEAGPDVRKEIDAYSKRHGQLRTSHVTATSAGKLPTTLILHAVCPRWSEANPEWSSNFLSDTYRNILETTHKYAAISIAIPPLGTGLLGFPRQLGGEIACTAVVSFLKRNPKTSVRDIRLVSDDAELANKFTNIFNKQFALGVHSYKGVHPVMRAEIDKQIEQLSRRSTDGDRKRIRLQSKNIDIDSQERKDMLDNYRAGGSKLPSSDKSTKGDKSANAAADDGEKEKDKGENKGSKAPGEADGGDKESKSDRDKSGRPKGHSWKKTEDVDKSKEKEKDDGKTCKGCKKPFQDPIELPTCKHKLCRECMVKVRGELKCLICEKEYKPTQGKQPKGKMTSSIDKTIHIPEYDKFTTTVIKYTFNEGVQAEGHPHPGMKYKGELFTAYLPNNKEGSQLLILLKKAFDKGLLFGIAPREILDTIDWKDIDHKTSVTGGPEM</sequence>
<reference evidence="14" key="1">
    <citation type="submission" date="2025-08" db="UniProtKB">
        <authorList>
            <consortium name="RefSeq"/>
        </authorList>
    </citation>
    <scope>IDENTIFICATION</scope>
    <source>
        <tissue evidence="14">Testes</tissue>
    </source>
</reference>
<feature type="compositionally biased region" description="Polar residues" evidence="10">
    <location>
        <begin position="267"/>
        <end position="285"/>
    </location>
</feature>
<evidence type="ECO:0000256" key="7">
    <source>
        <dbReference type="ARBA" id="ARBA00022771"/>
    </source>
</evidence>
<evidence type="ECO:0000259" key="11">
    <source>
        <dbReference type="PROSITE" id="PS50089"/>
    </source>
</evidence>
<feature type="compositionally biased region" description="Low complexity" evidence="10">
    <location>
        <begin position="495"/>
        <end position="504"/>
    </location>
</feature>
<evidence type="ECO:0000256" key="9">
    <source>
        <dbReference type="PROSITE-ProRule" id="PRU00175"/>
    </source>
</evidence>
<dbReference type="SMART" id="SM00506">
    <property type="entry name" value="A1pp"/>
    <property type="match status" value="1"/>
</dbReference>
<comment type="catalytic activity">
    <reaction evidence="1">
        <text>S-ubiquitinyl-[E2 ubiquitin-conjugating enzyme]-L-cysteine + [acceptor protein]-L-lysine = [E2 ubiquitin-conjugating enzyme]-L-cysteine + N(6)-ubiquitinyl-[acceptor protein]-L-lysine.</text>
        <dbReference type="EC" id="2.3.2.27"/>
    </reaction>
</comment>
<dbReference type="PANTHER" id="PTHR12622">
    <property type="entry name" value="DELTEX-RELATED"/>
    <property type="match status" value="1"/>
</dbReference>
<dbReference type="InterPro" id="IPR001841">
    <property type="entry name" value="Znf_RING"/>
</dbReference>
<keyword evidence="6" id="KW-0479">Metal-binding</keyword>
<feature type="compositionally biased region" description="Polar residues" evidence="10">
    <location>
        <begin position="119"/>
        <end position="135"/>
    </location>
</feature>
<feature type="compositionally biased region" description="Basic and acidic residues" evidence="10">
    <location>
        <begin position="998"/>
        <end position="1010"/>
    </location>
</feature>
<dbReference type="EC" id="2.3.2.27" evidence="4"/>
<feature type="compositionally biased region" description="Basic and acidic residues" evidence="10">
    <location>
        <begin position="958"/>
        <end position="970"/>
    </location>
</feature>
<feature type="compositionally biased region" description="Polar residues" evidence="10">
    <location>
        <begin position="373"/>
        <end position="386"/>
    </location>
</feature>
<comment type="pathway">
    <text evidence="2">Protein modification; protein ubiquitination.</text>
</comment>
<dbReference type="Gene3D" id="3.30.70.330">
    <property type="match status" value="1"/>
</dbReference>
<dbReference type="PROSITE" id="PS51154">
    <property type="entry name" value="MACRO"/>
    <property type="match status" value="1"/>
</dbReference>
<feature type="domain" description="Macro" evidence="12">
    <location>
        <begin position="728"/>
        <end position="914"/>
    </location>
</feature>
<evidence type="ECO:0000256" key="3">
    <source>
        <dbReference type="ARBA" id="ARBA00009413"/>
    </source>
</evidence>
<accession>A0ABM0MF34</accession>
<dbReference type="Gene3D" id="3.30.40.10">
    <property type="entry name" value="Zinc/RING finger domain, C3HC4 (zinc finger)"/>
    <property type="match status" value="1"/>
</dbReference>
<dbReference type="Pfam" id="PF23085">
    <property type="entry name" value="RRM_PARP14_3"/>
    <property type="match status" value="1"/>
</dbReference>
<dbReference type="InterPro" id="IPR012677">
    <property type="entry name" value="Nucleotide-bd_a/b_plait_sf"/>
</dbReference>
<feature type="compositionally biased region" description="Basic and acidic residues" evidence="10">
    <location>
        <begin position="939"/>
        <end position="948"/>
    </location>
</feature>
<dbReference type="RefSeq" id="XP_006818625.1">
    <property type="nucleotide sequence ID" value="XM_006818562.1"/>
</dbReference>
<feature type="compositionally biased region" description="Low complexity" evidence="10">
    <location>
        <begin position="196"/>
        <end position="209"/>
    </location>
</feature>
<name>A0ABM0MF34_SACKO</name>
<feature type="compositionally biased region" description="Polar residues" evidence="10">
    <location>
        <begin position="146"/>
        <end position="195"/>
    </location>
</feature>
<keyword evidence="13" id="KW-1185">Reference proteome</keyword>
<dbReference type="Proteomes" id="UP000694865">
    <property type="component" value="Unplaced"/>
</dbReference>
<dbReference type="Gene3D" id="3.30.390.130">
    <property type="match status" value="1"/>
</dbReference>
<evidence type="ECO:0000256" key="4">
    <source>
        <dbReference type="ARBA" id="ARBA00012483"/>
    </source>
</evidence>
<evidence type="ECO:0000313" key="13">
    <source>
        <dbReference type="Proteomes" id="UP000694865"/>
    </source>
</evidence>
<dbReference type="InterPro" id="IPR013083">
    <property type="entry name" value="Znf_RING/FYVE/PHD"/>
</dbReference>
<feature type="region of interest" description="Disordered" evidence="10">
    <location>
        <begin position="77"/>
        <end position="414"/>
    </location>
</feature>
<keyword evidence="8" id="KW-0862">Zinc</keyword>
<feature type="compositionally biased region" description="Basic and acidic residues" evidence="10">
    <location>
        <begin position="213"/>
        <end position="224"/>
    </location>
</feature>
<feature type="compositionally biased region" description="Polar residues" evidence="10">
    <location>
        <begin position="350"/>
        <end position="365"/>
    </location>
</feature>
<dbReference type="InterPro" id="IPR002589">
    <property type="entry name" value="Macro_dom"/>
</dbReference>
<dbReference type="PROSITE" id="PS00518">
    <property type="entry name" value="ZF_RING_1"/>
    <property type="match status" value="1"/>
</dbReference>
<evidence type="ECO:0000313" key="14">
    <source>
        <dbReference type="RefSeq" id="XP_006818625.1"/>
    </source>
</evidence>
<organism evidence="13 14">
    <name type="scientific">Saccoglossus kowalevskii</name>
    <name type="common">Acorn worm</name>
    <dbReference type="NCBI Taxonomy" id="10224"/>
    <lineage>
        <taxon>Eukaryota</taxon>
        <taxon>Metazoa</taxon>
        <taxon>Hemichordata</taxon>
        <taxon>Enteropneusta</taxon>
        <taxon>Harrimaniidae</taxon>
        <taxon>Saccoglossus</taxon>
    </lineage>
</organism>
<feature type="compositionally biased region" description="Low complexity" evidence="10">
    <location>
        <begin position="297"/>
        <end position="307"/>
    </location>
</feature>
<keyword evidence="5" id="KW-0808">Transferase</keyword>
<evidence type="ECO:0000256" key="1">
    <source>
        <dbReference type="ARBA" id="ARBA00000900"/>
    </source>
</evidence>
<evidence type="ECO:0000256" key="6">
    <source>
        <dbReference type="ARBA" id="ARBA00022723"/>
    </source>
</evidence>
<dbReference type="Pfam" id="PF18102">
    <property type="entry name" value="DTC"/>
    <property type="match status" value="1"/>
</dbReference>
<gene>
    <name evidence="14" type="primary">LOC102809489</name>
</gene>
<comment type="similarity">
    <text evidence="3">Belongs to the Deltex family.</text>
</comment>
<dbReference type="InterPro" id="IPR017907">
    <property type="entry name" value="Znf_RING_CS"/>
</dbReference>
<feature type="compositionally biased region" description="Basic and acidic residues" evidence="10">
    <location>
        <begin position="1040"/>
        <end position="1058"/>
    </location>
</feature>
<dbReference type="GeneID" id="102809489"/>
<feature type="region of interest" description="Disordered" evidence="10">
    <location>
        <begin position="939"/>
        <end position="1062"/>
    </location>
</feature>
<protein>
    <recommendedName>
        <fullName evidence="4">RING-type E3 ubiquitin transferase</fullName>
        <ecNumber evidence="4">2.3.2.27</ecNumber>
    </recommendedName>
</protein>
<evidence type="ECO:0000256" key="10">
    <source>
        <dbReference type="SAM" id="MobiDB-lite"/>
    </source>
</evidence>